<keyword evidence="2" id="KW-1185">Reference proteome</keyword>
<dbReference type="RefSeq" id="WP_028127045.1">
    <property type="nucleotide sequence ID" value="NZ_PHNE01000008.1"/>
</dbReference>
<dbReference type="Proteomes" id="UP000237865">
    <property type="component" value="Unassembled WGS sequence"/>
</dbReference>
<dbReference type="AlphaFoldDB" id="A0A2S5R920"/>
<accession>A0A2S5R920</accession>
<protein>
    <submittedName>
        <fullName evidence="1">Uncharacterized protein</fullName>
    </submittedName>
</protein>
<proteinExistence type="predicted"/>
<name>A0A2S5R920_9MOLU</name>
<organism evidence="1 2">
    <name type="scientific">Williamsoniiplasma lucivorax</name>
    <dbReference type="NCBI Taxonomy" id="209274"/>
    <lineage>
        <taxon>Bacteria</taxon>
        <taxon>Bacillati</taxon>
        <taxon>Mycoplasmatota</taxon>
        <taxon>Mollicutes</taxon>
        <taxon>Entomoplasmatales</taxon>
        <taxon>Williamsoniiplasma</taxon>
    </lineage>
</organism>
<dbReference type="EMBL" id="PHNE01000008">
    <property type="protein sequence ID" value="PPE03818.1"/>
    <property type="molecule type" value="Genomic_DNA"/>
</dbReference>
<comment type="caution">
    <text evidence="1">The sequence shown here is derived from an EMBL/GenBank/DDBJ whole genome shotgun (WGS) entry which is preliminary data.</text>
</comment>
<evidence type="ECO:0000313" key="2">
    <source>
        <dbReference type="Proteomes" id="UP000237865"/>
    </source>
</evidence>
<sequence>MFGLDWNSRMQKSFDKSKVAFEAGEKKYGRGTFWRFNRSRVWLAYLVYKDLPQIKGVDQKLFNFNNFLEKTKEKDFHAPSGGYESGGNEDSAKNNYIMSPEVQTSWYWVVGLGKPLGSDWTPEIKQSGEGMKKYIKSRRDYFALATQMAKIEYEIMYDWYLKAFWAIKKCDYNGYVKIAKGFVPLFDPQDFAEAGIGLENTGTTIEEFEKSEMFQWIMDAALGIEGDYITGGCPFLFDVETIVPYIVERFTIKEPTKEEIEAKRLADEARAKKVDDFFASMNNN</sequence>
<reference evidence="1 2" key="1">
    <citation type="submission" date="2017-11" db="EMBL/GenBank/DDBJ databases">
        <title>Genome sequence of Entomoplasma lucivorax PIPN-2 (ATCC 49196).</title>
        <authorList>
            <person name="Lo W.-S."/>
            <person name="Gasparich G.E."/>
            <person name="Kuo C.-H."/>
        </authorList>
    </citation>
    <scope>NUCLEOTIDE SEQUENCE [LARGE SCALE GENOMIC DNA]</scope>
    <source>
        <strain evidence="1 2">PIPN-2</strain>
    </source>
</reference>
<evidence type="ECO:0000313" key="1">
    <source>
        <dbReference type="EMBL" id="PPE03818.1"/>
    </source>
</evidence>
<gene>
    <name evidence="1" type="ORF">ELUCI_v1c09630</name>
</gene>